<proteinExistence type="predicted"/>
<evidence type="ECO:0000259" key="2">
    <source>
        <dbReference type="SMART" id="SM00849"/>
    </source>
</evidence>
<reference evidence="3 4" key="1">
    <citation type="submission" date="2019-01" db="EMBL/GenBank/DDBJ databases">
        <title>Zoogloea oleivorans genome sequencing and assembly.</title>
        <authorList>
            <person name="Tancsics A."/>
            <person name="Farkas M."/>
            <person name="Kriszt B."/>
            <person name="Maroti G."/>
            <person name="Horvath B."/>
        </authorList>
    </citation>
    <scope>NUCLEOTIDE SEQUENCE [LARGE SCALE GENOMIC DNA]</scope>
    <source>
        <strain evidence="3 4">Buc</strain>
    </source>
</reference>
<keyword evidence="4" id="KW-1185">Reference proteome</keyword>
<feature type="chain" id="PRO_5025642679" evidence="1">
    <location>
        <begin position="26"/>
        <end position="493"/>
    </location>
</feature>
<dbReference type="SMART" id="SM00849">
    <property type="entry name" value="Lactamase_B"/>
    <property type="match status" value="1"/>
</dbReference>
<dbReference type="SUPFAM" id="SSF56281">
    <property type="entry name" value="Metallo-hydrolase/oxidoreductase"/>
    <property type="match status" value="1"/>
</dbReference>
<dbReference type="Gene3D" id="3.60.15.10">
    <property type="entry name" value="Ribonuclease Z/Hydroxyacylglutathione hydrolase-like"/>
    <property type="match status" value="1"/>
</dbReference>
<evidence type="ECO:0000313" key="4">
    <source>
        <dbReference type="Proteomes" id="UP000389128"/>
    </source>
</evidence>
<comment type="caution">
    <text evidence="3">The sequence shown here is derived from an EMBL/GenBank/DDBJ whole genome shotgun (WGS) entry which is preliminary data.</text>
</comment>
<dbReference type="InterPro" id="IPR001279">
    <property type="entry name" value="Metallo-B-lactamas"/>
</dbReference>
<protein>
    <submittedName>
        <fullName evidence="3">MBL fold metallo-hydrolase</fullName>
    </submittedName>
</protein>
<dbReference type="PANTHER" id="PTHR42951:SF20">
    <property type="entry name" value="BETA LACTAMASE"/>
    <property type="match status" value="1"/>
</dbReference>
<sequence>MRKAILPFIGVTAALSFVISAPAHAQSLQAAAKAFDVEGVQSIQFAGSGRWFQFGQAPDPSLAWPRFDVSRYVADIDYTAASARVQITRSQTIEAGRLRPAPVEQRVDQYVSGPYAWNLPTTAPAQGTVPAAVPQPAAVAERAAEIWATPQGFLKAALANQARATTRAGGSSEVSFALEGKYRFVGTLNARNQVERIRTWVDNPVLGDTLVETRFSGYKDFGGVRFPARIERSQGGYPVLDLQVAEVRLNPAVSITVPQEIASAPAQVIKVLASPLAEGVYFLTGGTHHSVAIEQKDHVVVVEAPLNEERSLAVIAKVKETIPGKPIKYLINTHAHFDHAGGLRTFVDEGASIVTPHANRAYFEKAWATPRKLSPDRLARSGKPARFETFSGKHVLSDGKRSIEIHPLAGSGHSDAFAFIYLPAEKILIEADAYTPTAAGVPAPASPNPYSVNLYDNIQKLKLDVEQIAALHGPRVVTLADLRTAIGQVNAAR</sequence>
<organism evidence="3 4">
    <name type="scientific">Zoogloea oleivorans</name>
    <dbReference type="NCBI Taxonomy" id="1552750"/>
    <lineage>
        <taxon>Bacteria</taxon>
        <taxon>Pseudomonadati</taxon>
        <taxon>Pseudomonadota</taxon>
        <taxon>Betaproteobacteria</taxon>
        <taxon>Rhodocyclales</taxon>
        <taxon>Zoogloeaceae</taxon>
        <taxon>Zoogloea</taxon>
    </lineage>
</organism>
<name>A0A6C2CK74_9RHOO</name>
<accession>A0A6C2CK74</accession>
<keyword evidence="3" id="KW-0378">Hydrolase</keyword>
<dbReference type="InterPro" id="IPR050855">
    <property type="entry name" value="NDM-1-like"/>
</dbReference>
<dbReference type="EMBL" id="SDKK01000020">
    <property type="protein sequence ID" value="TYC54414.1"/>
    <property type="molecule type" value="Genomic_DNA"/>
</dbReference>
<dbReference type="RefSeq" id="WP_148580624.1">
    <property type="nucleotide sequence ID" value="NZ_SDKK01000020.1"/>
</dbReference>
<keyword evidence="1" id="KW-0732">Signal</keyword>
<feature type="signal peptide" evidence="1">
    <location>
        <begin position="1"/>
        <end position="25"/>
    </location>
</feature>
<dbReference type="Proteomes" id="UP000389128">
    <property type="component" value="Unassembled WGS sequence"/>
</dbReference>
<feature type="domain" description="Metallo-beta-lactamase" evidence="2">
    <location>
        <begin position="287"/>
        <end position="472"/>
    </location>
</feature>
<dbReference type="PANTHER" id="PTHR42951">
    <property type="entry name" value="METALLO-BETA-LACTAMASE DOMAIN-CONTAINING"/>
    <property type="match status" value="1"/>
</dbReference>
<dbReference type="OrthoDB" id="2971563at2"/>
<dbReference type="Pfam" id="PF00753">
    <property type="entry name" value="Lactamase_B"/>
    <property type="match status" value="1"/>
</dbReference>
<dbReference type="AlphaFoldDB" id="A0A6C2CK74"/>
<evidence type="ECO:0000313" key="3">
    <source>
        <dbReference type="EMBL" id="TYC54414.1"/>
    </source>
</evidence>
<dbReference type="GO" id="GO:0016787">
    <property type="term" value="F:hydrolase activity"/>
    <property type="evidence" value="ECO:0007669"/>
    <property type="project" value="UniProtKB-KW"/>
</dbReference>
<dbReference type="InterPro" id="IPR036866">
    <property type="entry name" value="RibonucZ/Hydroxyglut_hydro"/>
</dbReference>
<gene>
    <name evidence="3" type="ORF">ETQ85_18795</name>
</gene>
<evidence type="ECO:0000256" key="1">
    <source>
        <dbReference type="SAM" id="SignalP"/>
    </source>
</evidence>